<sequence length="47" mass="5183">MSEHYEDEALISLTDPTDVPQTTEDDEDGTLMQDDPKPSTPTDPAHP</sequence>
<accession>A0A068NRB1</accession>
<evidence type="ECO:0000256" key="1">
    <source>
        <dbReference type="SAM" id="MobiDB-lite"/>
    </source>
</evidence>
<proteinExistence type="predicted"/>
<dbReference type="RefSeq" id="WP_158409222.1">
    <property type="nucleotide sequence ID" value="NZ_CP007139.1"/>
</dbReference>
<evidence type="ECO:0000313" key="3">
    <source>
        <dbReference type="Proteomes" id="UP000027982"/>
    </source>
</evidence>
<dbReference type="HOGENOM" id="CLU_3168343_0_0_0"/>
<keyword evidence="3" id="KW-1185">Reference proteome</keyword>
<dbReference type="Proteomes" id="UP000027982">
    <property type="component" value="Chromosome"/>
</dbReference>
<name>A0A068NRB1_FIMGI</name>
<feature type="region of interest" description="Disordered" evidence="1">
    <location>
        <begin position="1"/>
        <end position="47"/>
    </location>
</feature>
<dbReference type="AlphaFoldDB" id="A0A068NRB1"/>
<organism evidence="2 3">
    <name type="scientific">Fimbriimonas ginsengisoli Gsoil 348</name>
    <dbReference type="NCBI Taxonomy" id="661478"/>
    <lineage>
        <taxon>Bacteria</taxon>
        <taxon>Bacillati</taxon>
        <taxon>Armatimonadota</taxon>
        <taxon>Fimbriimonadia</taxon>
        <taxon>Fimbriimonadales</taxon>
        <taxon>Fimbriimonadaceae</taxon>
        <taxon>Fimbriimonas</taxon>
    </lineage>
</organism>
<protein>
    <submittedName>
        <fullName evidence="2">Uncharacterized protein</fullName>
    </submittedName>
</protein>
<evidence type="ECO:0000313" key="2">
    <source>
        <dbReference type="EMBL" id="AIE85976.1"/>
    </source>
</evidence>
<reference evidence="2 3" key="1">
    <citation type="journal article" date="2014" name="PLoS ONE">
        <title>The first complete genome sequence of the class fimbriimonadia in the phylum armatimonadetes.</title>
        <authorList>
            <person name="Hu Z.Y."/>
            <person name="Wang Y.Z."/>
            <person name="Im W.T."/>
            <person name="Wang S.Y."/>
            <person name="Zhao G.P."/>
            <person name="Zheng H.J."/>
            <person name="Quan Z.X."/>
        </authorList>
    </citation>
    <scope>NUCLEOTIDE SEQUENCE [LARGE SCALE GENOMIC DNA]</scope>
    <source>
        <strain evidence="2">Gsoil 348</strain>
    </source>
</reference>
<gene>
    <name evidence="2" type="ORF">OP10G_2608</name>
</gene>
<dbReference type="STRING" id="661478.OP10G_2608"/>
<dbReference type="EMBL" id="CP007139">
    <property type="protein sequence ID" value="AIE85976.1"/>
    <property type="molecule type" value="Genomic_DNA"/>
</dbReference>
<dbReference type="KEGG" id="fgi:OP10G_2608"/>